<evidence type="ECO:0000313" key="1">
    <source>
        <dbReference type="EMBL" id="KAF5789923.1"/>
    </source>
</evidence>
<sequence>MAANATNSSKNMQSKILNYIKYPKTKGHSLMYLPIYTMIMLCLLNHKSST</sequence>
<proteinExistence type="predicted"/>
<reference evidence="1" key="1">
    <citation type="journal article" date="2017" name="Nature">
        <title>The sunflower genome provides insights into oil metabolism, flowering and Asterid evolution.</title>
        <authorList>
            <person name="Badouin H."/>
            <person name="Gouzy J."/>
            <person name="Grassa C.J."/>
            <person name="Murat F."/>
            <person name="Staton S.E."/>
            <person name="Cottret L."/>
            <person name="Lelandais-Briere C."/>
            <person name="Owens G.L."/>
            <person name="Carrere S."/>
            <person name="Mayjonade B."/>
            <person name="Legrand L."/>
            <person name="Gill N."/>
            <person name="Kane N.C."/>
            <person name="Bowers J.E."/>
            <person name="Hubner S."/>
            <person name="Bellec A."/>
            <person name="Berard A."/>
            <person name="Berges H."/>
            <person name="Blanchet N."/>
            <person name="Boniface M.C."/>
            <person name="Brunel D."/>
            <person name="Catrice O."/>
            <person name="Chaidir N."/>
            <person name="Claudel C."/>
            <person name="Donnadieu C."/>
            <person name="Faraut T."/>
            <person name="Fievet G."/>
            <person name="Helmstetter N."/>
            <person name="King M."/>
            <person name="Knapp S.J."/>
            <person name="Lai Z."/>
            <person name="Le Paslier M.C."/>
            <person name="Lippi Y."/>
            <person name="Lorenzon L."/>
            <person name="Mandel J.R."/>
            <person name="Marage G."/>
            <person name="Marchand G."/>
            <person name="Marquand E."/>
            <person name="Bret-Mestries E."/>
            <person name="Morien E."/>
            <person name="Nambeesan S."/>
            <person name="Nguyen T."/>
            <person name="Pegot-Espagnet P."/>
            <person name="Pouilly N."/>
            <person name="Raftis F."/>
            <person name="Sallet E."/>
            <person name="Schiex T."/>
            <person name="Thomas J."/>
            <person name="Vandecasteele C."/>
            <person name="Vares D."/>
            <person name="Vear F."/>
            <person name="Vautrin S."/>
            <person name="Crespi M."/>
            <person name="Mangin B."/>
            <person name="Burke J.M."/>
            <person name="Salse J."/>
            <person name="Munos S."/>
            <person name="Vincourt P."/>
            <person name="Rieseberg L.H."/>
            <person name="Langlade N.B."/>
        </authorList>
    </citation>
    <scope>NUCLEOTIDE SEQUENCE</scope>
    <source>
        <tissue evidence="1">Leaves</tissue>
    </source>
</reference>
<reference evidence="1" key="2">
    <citation type="submission" date="2020-06" db="EMBL/GenBank/DDBJ databases">
        <title>Helianthus annuus Genome sequencing and assembly Release 2.</title>
        <authorList>
            <person name="Gouzy J."/>
            <person name="Langlade N."/>
            <person name="Munos S."/>
        </authorList>
    </citation>
    <scope>NUCLEOTIDE SEQUENCE</scope>
    <source>
        <tissue evidence="1">Leaves</tissue>
    </source>
</reference>
<gene>
    <name evidence="1" type="ORF">HanXRQr2_Chr09g0376981</name>
</gene>
<dbReference type="Proteomes" id="UP000215914">
    <property type="component" value="Unassembled WGS sequence"/>
</dbReference>
<accession>A0A9K3N844</accession>
<dbReference type="EMBL" id="MNCJ02000324">
    <property type="protein sequence ID" value="KAF5789923.1"/>
    <property type="molecule type" value="Genomic_DNA"/>
</dbReference>
<comment type="caution">
    <text evidence="1">The sequence shown here is derived from an EMBL/GenBank/DDBJ whole genome shotgun (WGS) entry which is preliminary data.</text>
</comment>
<protein>
    <submittedName>
        <fullName evidence="1">Uncharacterized protein</fullName>
    </submittedName>
</protein>
<dbReference type="AlphaFoldDB" id="A0A9K3N844"/>
<evidence type="ECO:0000313" key="2">
    <source>
        <dbReference type="Proteomes" id="UP000215914"/>
    </source>
</evidence>
<keyword evidence="2" id="KW-1185">Reference proteome</keyword>
<organism evidence="1 2">
    <name type="scientific">Helianthus annuus</name>
    <name type="common">Common sunflower</name>
    <dbReference type="NCBI Taxonomy" id="4232"/>
    <lineage>
        <taxon>Eukaryota</taxon>
        <taxon>Viridiplantae</taxon>
        <taxon>Streptophyta</taxon>
        <taxon>Embryophyta</taxon>
        <taxon>Tracheophyta</taxon>
        <taxon>Spermatophyta</taxon>
        <taxon>Magnoliopsida</taxon>
        <taxon>eudicotyledons</taxon>
        <taxon>Gunneridae</taxon>
        <taxon>Pentapetalae</taxon>
        <taxon>asterids</taxon>
        <taxon>campanulids</taxon>
        <taxon>Asterales</taxon>
        <taxon>Asteraceae</taxon>
        <taxon>Asteroideae</taxon>
        <taxon>Heliantheae alliance</taxon>
        <taxon>Heliantheae</taxon>
        <taxon>Helianthus</taxon>
    </lineage>
</organism>
<dbReference type="Gramene" id="mRNA:HanXRQr2_Chr09g0376981">
    <property type="protein sequence ID" value="CDS:HanXRQr2_Chr09g0376981.1"/>
    <property type="gene ID" value="HanXRQr2_Chr09g0376981"/>
</dbReference>
<name>A0A9K3N844_HELAN</name>